<evidence type="ECO:0000313" key="4">
    <source>
        <dbReference type="EMBL" id="MBV7275334.1"/>
    </source>
</evidence>
<dbReference type="EMBL" id="JAEEGC010000119">
    <property type="protein sequence ID" value="MBV7275334.1"/>
    <property type="molecule type" value="Genomic_DNA"/>
</dbReference>
<dbReference type="PANTHER" id="PTHR44360">
    <property type="entry name" value="DNAJ HOMOLOG SUBFAMILY B MEMBER 9"/>
    <property type="match status" value="1"/>
</dbReference>
<feature type="compositionally biased region" description="Basic and acidic residues" evidence="2">
    <location>
        <begin position="79"/>
        <end position="90"/>
    </location>
</feature>
<accession>A0A949TLZ8</accession>
<reference evidence="4" key="1">
    <citation type="submission" date="2020-12" db="EMBL/GenBank/DDBJ databases">
        <title>Clostridium thailandense sp. nov., a novel acetogenic bacterium isolated from peat land soil in Thailand.</title>
        <authorList>
            <person name="Chaikitkaew S."/>
            <person name="Birkeland N.K."/>
        </authorList>
    </citation>
    <scope>NUCLEOTIDE SEQUENCE</scope>
    <source>
        <strain evidence="4">PL3</strain>
    </source>
</reference>
<dbReference type="GO" id="GO:0051787">
    <property type="term" value="F:misfolded protein binding"/>
    <property type="evidence" value="ECO:0007669"/>
    <property type="project" value="TreeGrafter"/>
</dbReference>
<dbReference type="Pfam" id="PF00226">
    <property type="entry name" value="DnaJ"/>
    <property type="match status" value="1"/>
</dbReference>
<proteinExistence type="predicted"/>
<dbReference type="SMART" id="SM00271">
    <property type="entry name" value="DnaJ"/>
    <property type="match status" value="1"/>
</dbReference>
<dbReference type="Proteomes" id="UP000694308">
    <property type="component" value="Unassembled WGS sequence"/>
</dbReference>
<feature type="region of interest" description="Disordered" evidence="2">
    <location>
        <begin position="70"/>
        <end position="90"/>
    </location>
</feature>
<dbReference type="PROSITE" id="PS50076">
    <property type="entry name" value="DNAJ_2"/>
    <property type="match status" value="1"/>
</dbReference>
<evidence type="ECO:0000259" key="3">
    <source>
        <dbReference type="PROSITE" id="PS50076"/>
    </source>
</evidence>
<sequence length="142" mass="16988">MDNYYEILGVERQASQDEIKKAFRKLAKQHHPDLNHGTFESEEKFKKINEAYNVLNKENLRKEYDLKLDGGEKNNINQKTHEKRKEAEKNNYKNINIDDIEKSFENFFGFNPKSKERTNKVNKKNPIDTTDIFERYFGPKKK</sequence>
<evidence type="ECO:0000313" key="5">
    <source>
        <dbReference type="Proteomes" id="UP000694308"/>
    </source>
</evidence>
<keyword evidence="1" id="KW-0143">Chaperone</keyword>
<comment type="caution">
    <text evidence="4">The sequence shown here is derived from an EMBL/GenBank/DDBJ whole genome shotgun (WGS) entry which is preliminary data.</text>
</comment>
<dbReference type="GO" id="GO:0036503">
    <property type="term" value="P:ERAD pathway"/>
    <property type="evidence" value="ECO:0007669"/>
    <property type="project" value="TreeGrafter"/>
</dbReference>
<dbReference type="AlphaFoldDB" id="A0A949TLZ8"/>
<protein>
    <submittedName>
        <fullName evidence="4">J domain-containing protein</fullName>
    </submittedName>
</protein>
<organism evidence="4 5">
    <name type="scientific">Clostridium thailandense</name>
    <dbReference type="NCBI Taxonomy" id="2794346"/>
    <lineage>
        <taxon>Bacteria</taxon>
        <taxon>Bacillati</taxon>
        <taxon>Bacillota</taxon>
        <taxon>Clostridia</taxon>
        <taxon>Eubacteriales</taxon>
        <taxon>Clostridiaceae</taxon>
        <taxon>Clostridium</taxon>
    </lineage>
</organism>
<dbReference type="InterPro" id="IPR051948">
    <property type="entry name" value="Hsp70_co-chaperone_J-domain"/>
</dbReference>
<keyword evidence="5" id="KW-1185">Reference proteome</keyword>
<dbReference type="GO" id="GO:0051087">
    <property type="term" value="F:protein-folding chaperone binding"/>
    <property type="evidence" value="ECO:0007669"/>
    <property type="project" value="TreeGrafter"/>
</dbReference>
<name>A0A949TLZ8_9CLOT</name>
<dbReference type="InterPro" id="IPR001623">
    <property type="entry name" value="DnaJ_domain"/>
</dbReference>
<evidence type="ECO:0000256" key="1">
    <source>
        <dbReference type="ARBA" id="ARBA00023186"/>
    </source>
</evidence>
<gene>
    <name evidence="4" type="ORF">I6U48_20755</name>
</gene>
<dbReference type="RefSeq" id="WP_218322388.1">
    <property type="nucleotide sequence ID" value="NZ_JAEEGC010000119.1"/>
</dbReference>
<dbReference type="PANTHER" id="PTHR44360:SF1">
    <property type="entry name" value="DNAJ HOMOLOG SUBFAMILY B MEMBER 9"/>
    <property type="match status" value="1"/>
</dbReference>
<dbReference type="CDD" id="cd06257">
    <property type="entry name" value="DnaJ"/>
    <property type="match status" value="1"/>
</dbReference>
<feature type="domain" description="J" evidence="3">
    <location>
        <begin position="3"/>
        <end position="68"/>
    </location>
</feature>
<evidence type="ECO:0000256" key="2">
    <source>
        <dbReference type="SAM" id="MobiDB-lite"/>
    </source>
</evidence>